<sequence>MDISSETHRVIDEWHTRVVRVQNAHYDSGNLYERRFLQLGIPVIVLSALIGSAEVIVPIEAISKVLSQEVAKSISGVLSLLVAILAGLQTFLKLSQRAERHRMAGARYGDVRRSLETINITCEESMAAAKESLNKIKDKMDSLALESPEIPQAVLNKYRAIQED</sequence>
<dbReference type="NCBIfam" id="NF033632">
    <property type="entry name" value="SLATT_4"/>
    <property type="match status" value="1"/>
</dbReference>
<feature type="transmembrane region" description="Helical" evidence="1">
    <location>
        <begin position="36"/>
        <end position="59"/>
    </location>
</feature>
<dbReference type="Pfam" id="PF18186">
    <property type="entry name" value="SLATT_4"/>
    <property type="match status" value="1"/>
</dbReference>
<keyword evidence="1" id="KW-1133">Transmembrane helix</keyword>
<dbReference type="RefSeq" id="WP_116000511.1">
    <property type="nucleotide sequence ID" value="NZ_QUOV01000001.1"/>
</dbReference>
<keyword evidence="1" id="KW-0472">Membrane</keyword>
<feature type="transmembrane region" description="Helical" evidence="1">
    <location>
        <begin position="71"/>
        <end position="92"/>
    </location>
</feature>
<evidence type="ECO:0000256" key="1">
    <source>
        <dbReference type="SAM" id="Phobius"/>
    </source>
</evidence>
<evidence type="ECO:0000313" key="3">
    <source>
        <dbReference type="EMBL" id="REL35844.1"/>
    </source>
</evidence>
<evidence type="ECO:0000313" key="4">
    <source>
        <dbReference type="Proteomes" id="UP000256999"/>
    </source>
</evidence>
<protein>
    <submittedName>
        <fullName evidence="3">SLATT domain-containing protein</fullName>
    </submittedName>
</protein>
<name>A0A3E0UGV2_9GAMM</name>
<dbReference type="Proteomes" id="UP000256999">
    <property type="component" value="Unassembled WGS sequence"/>
</dbReference>
<comment type="caution">
    <text evidence="3">The sequence shown here is derived from an EMBL/GenBank/DDBJ whole genome shotgun (WGS) entry which is preliminary data.</text>
</comment>
<dbReference type="OrthoDB" id="6401895at2"/>
<accession>A0A3E0UGV2</accession>
<dbReference type="EMBL" id="QUOV01000001">
    <property type="protein sequence ID" value="REL35844.1"/>
    <property type="molecule type" value="Genomic_DNA"/>
</dbReference>
<keyword evidence="1" id="KW-0812">Transmembrane</keyword>
<organism evidence="3 4">
    <name type="scientific">Thalassotalea euphylliae</name>
    <dbReference type="NCBI Taxonomy" id="1655234"/>
    <lineage>
        <taxon>Bacteria</taxon>
        <taxon>Pseudomonadati</taxon>
        <taxon>Pseudomonadota</taxon>
        <taxon>Gammaproteobacteria</taxon>
        <taxon>Alteromonadales</taxon>
        <taxon>Colwelliaceae</taxon>
        <taxon>Thalassotalea</taxon>
    </lineage>
</organism>
<proteinExistence type="predicted"/>
<dbReference type="AlphaFoldDB" id="A0A3E0UGV2"/>
<dbReference type="InterPro" id="IPR040811">
    <property type="entry name" value="SLATT_4"/>
</dbReference>
<feature type="domain" description="SMODS and SLOG-associating 2TM effector" evidence="2">
    <location>
        <begin position="10"/>
        <end position="147"/>
    </location>
</feature>
<evidence type="ECO:0000259" key="2">
    <source>
        <dbReference type="Pfam" id="PF18186"/>
    </source>
</evidence>
<gene>
    <name evidence="3" type="ORF">DXX92_11155</name>
</gene>
<reference evidence="3 4" key="1">
    <citation type="submission" date="2018-08" db="EMBL/GenBank/DDBJ databases">
        <title>Thalassotalea euphylliae genome.</title>
        <authorList>
            <person name="Summers S."/>
            <person name="Rice S.A."/>
            <person name="Freckelton M.L."/>
            <person name="Nedved B.T."/>
            <person name="Hadfield M.G."/>
        </authorList>
    </citation>
    <scope>NUCLEOTIDE SEQUENCE [LARGE SCALE GENOMIC DNA]</scope>
    <source>
        <strain evidence="3 4">H2</strain>
    </source>
</reference>